<evidence type="ECO:0000259" key="1">
    <source>
        <dbReference type="Pfam" id="PF08174"/>
    </source>
</evidence>
<name>A0ABD1E004_HYPHA</name>
<protein>
    <recommendedName>
        <fullName evidence="1">Anillin homology domain-containing protein</fullName>
    </recommendedName>
</protein>
<keyword evidence="3" id="KW-1185">Reference proteome</keyword>
<dbReference type="Proteomes" id="UP001566132">
    <property type="component" value="Unassembled WGS sequence"/>
</dbReference>
<sequence>MSLDKPETTSINTADISALISKSTTKNCSLSIHNSKSSTIHVESCNSSDLPTYEEVLYLENTPNQIFLKKQIQDELLVNERVIEKMLKTFKKNQLKNMNFLGSDQHLTIEKVLVLAEIHRAALFEIFEERETNNMEMLSAQVFLSNLKCTLNIQEDLSIRLEDFYMCTFQHKTTIYSSELSSLNKIGNIPIPGTMTFNNMNPNFSINITLYSLSIPKKNKRCTPKTFKLPLIKLIGKTSIRLSNAKDGKFAFEFSNSNKIKNFMLCASVKIYPK</sequence>
<dbReference type="InterPro" id="IPR012966">
    <property type="entry name" value="AHD"/>
</dbReference>
<accession>A0ABD1E004</accession>
<gene>
    <name evidence="2" type="ORF">ABEB36_015381</name>
</gene>
<organism evidence="2 3">
    <name type="scientific">Hypothenemus hampei</name>
    <name type="common">Coffee berry borer</name>
    <dbReference type="NCBI Taxonomy" id="57062"/>
    <lineage>
        <taxon>Eukaryota</taxon>
        <taxon>Metazoa</taxon>
        <taxon>Ecdysozoa</taxon>
        <taxon>Arthropoda</taxon>
        <taxon>Hexapoda</taxon>
        <taxon>Insecta</taxon>
        <taxon>Pterygota</taxon>
        <taxon>Neoptera</taxon>
        <taxon>Endopterygota</taxon>
        <taxon>Coleoptera</taxon>
        <taxon>Polyphaga</taxon>
        <taxon>Cucujiformia</taxon>
        <taxon>Curculionidae</taxon>
        <taxon>Scolytinae</taxon>
        <taxon>Hypothenemus</taxon>
    </lineage>
</organism>
<reference evidence="2 3" key="1">
    <citation type="submission" date="2024-05" db="EMBL/GenBank/DDBJ databases">
        <title>Genetic variation in Jamaican populations of the coffee berry borer (Hypothenemus hampei).</title>
        <authorList>
            <person name="Errbii M."/>
            <person name="Myrie A."/>
        </authorList>
    </citation>
    <scope>NUCLEOTIDE SEQUENCE [LARGE SCALE GENOMIC DNA]</scope>
    <source>
        <strain evidence="2">JA-Hopewell-2020-01-JO</strain>
        <tissue evidence="2">Whole body</tissue>
    </source>
</reference>
<dbReference type="Pfam" id="PF08174">
    <property type="entry name" value="Anillin"/>
    <property type="match status" value="1"/>
</dbReference>
<comment type="caution">
    <text evidence="2">The sequence shown here is derived from an EMBL/GenBank/DDBJ whole genome shotgun (WGS) entry which is preliminary data.</text>
</comment>
<evidence type="ECO:0000313" key="3">
    <source>
        <dbReference type="Proteomes" id="UP001566132"/>
    </source>
</evidence>
<dbReference type="EMBL" id="JBDJPC010000016">
    <property type="protein sequence ID" value="KAL1488003.1"/>
    <property type="molecule type" value="Genomic_DNA"/>
</dbReference>
<evidence type="ECO:0000313" key="2">
    <source>
        <dbReference type="EMBL" id="KAL1488003.1"/>
    </source>
</evidence>
<proteinExistence type="predicted"/>
<dbReference type="AlphaFoldDB" id="A0ABD1E004"/>
<feature type="domain" description="Anillin homology" evidence="1">
    <location>
        <begin position="143"/>
        <end position="271"/>
    </location>
</feature>